<organism evidence="8 9">
    <name type="scientific">Steroidobacter flavus</name>
    <dbReference type="NCBI Taxonomy" id="1842136"/>
    <lineage>
        <taxon>Bacteria</taxon>
        <taxon>Pseudomonadati</taxon>
        <taxon>Pseudomonadota</taxon>
        <taxon>Gammaproteobacteria</taxon>
        <taxon>Steroidobacterales</taxon>
        <taxon>Steroidobacteraceae</taxon>
        <taxon>Steroidobacter</taxon>
    </lineage>
</organism>
<feature type="transmembrane region" description="Helical" evidence="6">
    <location>
        <begin position="106"/>
        <end position="127"/>
    </location>
</feature>
<name>A0ABV8T5H4_9GAMM</name>
<accession>A0ABV8T5H4</accession>
<proteinExistence type="predicted"/>
<gene>
    <name evidence="8" type="ORF">ACFPN2_35805</name>
</gene>
<keyword evidence="4 6" id="KW-1133">Transmembrane helix</keyword>
<keyword evidence="5 6" id="KW-0472">Membrane</keyword>
<evidence type="ECO:0000256" key="1">
    <source>
        <dbReference type="ARBA" id="ARBA00004651"/>
    </source>
</evidence>
<keyword evidence="3 6" id="KW-0812">Transmembrane</keyword>
<evidence type="ECO:0000256" key="6">
    <source>
        <dbReference type="SAM" id="Phobius"/>
    </source>
</evidence>
<evidence type="ECO:0000256" key="4">
    <source>
        <dbReference type="ARBA" id="ARBA00022989"/>
    </source>
</evidence>
<evidence type="ECO:0000259" key="7">
    <source>
        <dbReference type="Pfam" id="PF06271"/>
    </source>
</evidence>
<dbReference type="Pfam" id="PF06271">
    <property type="entry name" value="RDD"/>
    <property type="match status" value="1"/>
</dbReference>
<comment type="subcellular location">
    <subcellularLocation>
        <location evidence="1">Cell membrane</location>
        <topology evidence="1">Multi-pass membrane protein</topology>
    </subcellularLocation>
</comment>
<dbReference type="InterPro" id="IPR010432">
    <property type="entry name" value="RDD"/>
</dbReference>
<dbReference type="PANTHER" id="PTHR36115">
    <property type="entry name" value="PROLINE-RICH ANTIGEN HOMOLOG-RELATED"/>
    <property type="match status" value="1"/>
</dbReference>
<evidence type="ECO:0000256" key="3">
    <source>
        <dbReference type="ARBA" id="ARBA00022692"/>
    </source>
</evidence>
<feature type="domain" description="RDD" evidence="7">
    <location>
        <begin position="73"/>
        <end position="179"/>
    </location>
</feature>
<comment type="caution">
    <text evidence="8">The sequence shown here is derived from an EMBL/GenBank/DDBJ whole genome shotgun (WGS) entry which is preliminary data.</text>
</comment>
<evidence type="ECO:0000313" key="8">
    <source>
        <dbReference type="EMBL" id="MFC4314487.1"/>
    </source>
</evidence>
<dbReference type="EMBL" id="JBHSDU010000015">
    <property type="protein sequence ID" value="MFC4314487.1"/>
    <property type="molecule type" value="Genomic_DNA"/>
</dbReference>
<reference evidence="9" key="1">
    <citation type="journal article" date="2019" name="Int. J. Syst. Evol. Microbiol.">
        <title>The Global Catalogue of Microorganisms (GCM) 10K type strain sequencing project: providing services to taxonomists for standard genome sequencing and annotation.</title>
        <authorList>
            <consortium name="The Broad Institute Genomics Platform"/>
            <consortium name="The Broad Institute Genome Sequencing Center for Infectious Disease"/>
            <person name="Wu L."/>
            <person name="Ma J."/>
        </authorList>
    </citation>
    <scope>NUCLEOTIDE SEQUENCE [LARGE SCALE GENOMIC DNA]</scope>
    <source>
        <strain evidence="9">CGMCC 1.10759</strain>
    </source>
</reference>
<keyword evidence="2" id="KW-1003">Cell membrane</keyword>
<dbReference type="Proteomes" id="UP001595904">
    <property type="component" value="Unassembled WGS sequence"/>
</dbReference>
<evidence type="ECO:0000256" key="2">
    <source>
        <dbReference type="ARBA" id="ARBA00022475"/>
    </source>
</evidence>
<evidence type="ECO:0000256" key="5">
    <source>
        <dbReference type="ARBA" id="ARBA00023136"/>
    </source>
</evidence>
<sequence length="208" mass="22627">MKVTEQDLLERYESLETEQLIELQAQGGLTETATRVLEQVLAGRSVSPAERVAVASEAQQRVAEQAAMKAAIPSPGVRLGAKLIDVVVSQAISLLAFMFFPLAKQFGWLAIYLGFFGLFVSVVYLLLADGLPRGQSVGKRLLGIAVIDQVTRHPCTYTKSVVRNVTLWLLGPIDWLLILGRLRQRLGDKLCATLVVTVNRQGAPAEAG</sequence>
<evidence type="ECO:0000313" key="9">
    <source>
        <dbReference type="Proteomes" id="UP001595904"/>
    </source>
</evidence>
<keyword evidence="9" id="KW-1185">Reference proteome</keyword>
<dbReference type="InterPro" id="IPR051791">
    <property type="entry name" value="Pra-immunoreactive"/>
</dbReference>
<dbReference type="RefSeq" id="WP_380605699.1">
    <property type="nucleotide sequence ID" value="NZ_JBHSDU010000015.1"/>
</dbReference>
<protein>
    <submittedName>
        <fullName evidence="8">RDD family protein</fullName>
    </submittedName>
</protein>